<accession>A0A9P5TPV6</accession>
<dbReference type="EMBL" id="JADNYJ010000036">
    <property type="protein sequence ID" value="KAF8902428.1"/>
    <property type="molecule type" value="Genomic_DNA"/>
</dbReference>
<organism evidence="1 2">
    <name type="scientific">Gymnopilus junonius</name>
    <name type="common">Spectacular rustgill mushroom</name>
    <name type="synonym">Gymnopilus spectabilis subsp. junonius</name>
    <dbReference type="NCBI Taxonomy" id="109634"/>
    <lineage>
        <taxon>Eukaryota</taxon>
        <taxon>Fungi</taxon>
        <taxon>Dikarya</taxon>
        <taxon>Basidiomycota</taxon>
        <taxon>Agaricomycotina</taxon>
        <taxon>Agaricomycetes</taxon>
        <taxon>Agaricomycetidae</taxon>
        <taxon>Agaricales</taxon>
        <taxon>Agaricineae</taxon>
        <taxon>Hymenogastraceae</taxon>
        <taxon>Gymnopilus</taxon>
    </lineage>
</organism>
<dbReference type="Proteomes" id="UP000724874">
    <property type="component" value="Unassembled WGS sequence"/>
</dbReference>
<comment type="caution">
    <text evidence="1">The sequence shown here is derived from an EMBL/GenBank/DDBJ whole genome shotgun (WGS) entry which is preliminary data.</text>
</comment>
<protein>
    <recommendedName>
        <fullName evidence="3">F-box domain-containing protein</fullName>
    </recommendedName>
</protein>
<name>A0A9P5TPV6_GYMJU</name>
<dbReference type="AlphaFoldDB" id="A0A9P5TPV6"/>
<evidence type="ECO:0000313" key="2">
    <source>
        <dbReference type="Proteomes" id="UP000724874"/>
    </source>
</evidence>
<evidence type="ECO:0000313" key="1">
    <source>
        <dbReference type="EMBL" id="KAF8902428.1"/>
    </source>
</evidence>
<keyword evidence="2" id="KW-1185">Reference proteome</keyword>
<gene>
    <name evidence="1" type="ORF">CPB84DRAFT_1961640</name>
</gene>
<proteinExistence type="predicted"/>
<reference evidence="1" key="1">
    <citation type="submission" date="2020-11" db="EMBL/GenBank/DDBJ databases">
        <authorList>
            <consortium name="DOE Joint Genome Institute"/>
            <person name="Ahrendt S."/>
            <person name="Riley R."/>
            <person name="Andreopoulos W."/>
            <person name="LaButti K."/>
            <person name="Pangilinan J."/>
            <person name="Ruiz-duenas F.J."/>
            <person name="Barrasa J.M."/>
            <person name="Sanchez-Garcia M."/>
            <person name="Camarero S."/>
            <person name="Miyauchi S."/>
            <person name="Serrano A."/>
            <person name="Linde D."/>
            <person name="Babiker R."/>
            <person name="Drula E."/>
            <person name="Ayuso-Fernandez I."/>
            <person name="Pacheco R."/>
            <person name="Padilla G."/>
            <person name="Ferreira P."/>
            <person name="Barriuso J."/>
            <person name="Kellner H."/>
            <person name="Castanera R."/>
            <person name="Alfaro M."/>
            <person name="Ramirez L."/>
            <person name="Pisabarro A.G."/>
            <person name="Kuo A."/>
            <person name="Tritt A."/>
            <person name="Lipzen A."/>
            <person name="He G."/>
            <person name="Yan M."/>
            <person name="Ng V."/>
            <person name="Cullen D."/>
            <person name="Martin F."/>
            <person name="Rosso M.-N."/>
            <person name="Henrissat B."/>
            <person name="Hibbett D."/>
            <person name="Martinez A.T."/>
            <person name="Grigoriev I.V."/>
        </authorList>
    </citation>
    <scope>NUCLEOTIDE SEQUENCE</scope>
    <source>
        <strain evidence="1">AH 44721</strain>
    </source>
</reference>
<evidence type="ECO:0008006" key="3">
    <source>
        <dbReference type="Google" id="ProtNLM"/>
    </source>
</evidence>
<dbReference type="OrthoDB" id="2269034at2759"/>
<sequence length="419" mass="48287">MAETPNSLLDLHDDFDPSQCSMGDEGKQCDACRELEELDTTLRGTYENLTDPSRKRQAMKEKINRLHDPFSRYNLPFELISEIFELFAIDAQPSTSHGRRWLEAEFGAPLLLSSVCRSWREVAFGTPRLWTTMKMILLHTKNIKLRGELIQQWLDRSGQLPLHLLIYDVTYNVTFNDYKLILEAFDAIRGNAFRWRSLTVIAPSSLFPALTQNVSSAPSLRSLAFLRHIGRSTYRFCIPDTPSLNEIRILHSHIKDFSLQWNNLTTFHMETVSLDEIFEVLRQADKLEKCTLLHIVDAKEYFAFPEAPLVHRSLKDLHLKFGGCFYSKLFPLLVLPSLTQLAIEPGDHFPVDEFIFLCRRSNCFSRRSTSNHPSTTSVMLNSFEFSTICLCQVLDPHEADDSECITDRFLSGFKEHRKG</sequence>